<feature type="compositionally biased region" description="Pro residues" evidence="3">
    <location>
        <begin position="631"/>
        <end position="644"/>
    </location>
</feature>
<dbReference type="InterPro" id="IPR016024">
    <property type="entry name" value="ARM-type_fold"/>
</dbReference>
<evidence type="ECO:0000256" key="1">
    <source>
        <dbReference type="ARBA" id="ARBA00022581"/>
    </source>
</evidence>
<feature type="region of interest" description="Disordered" evidence="3">
    <location>
        <begin position="1397"/>
        <end position="1419"/>
    </location>
</feature>
<feature type="compositionally biased region" description="Gly residues" evidence="3">
    <location>
        <begin position="2310"/>
        <end position="2322"/>
    </location>
</feature>
<feature type="region of interest" description="Disordered" evidence="3">
    <location>
        <begin position="742"/>
        <end position="794"/>
    </location>
</feature>
<proteinExistence type="predicted"/>
<feature type="compositionally biased region" description="Low complexity" evidence="3">
    <location>
        <begin position="765"/>
        <end position="785"/>
    </location>
</feature>
<feature type="compositionally biased region" description="Low complexity" evidence="3">
    <location>
        <begin position="1954"/>
        <end position="1968"/>
    </location>
</feature>
<feature type="region of interest" description="Disordered" evidence="3">
    <location>
        <begin position="928"/>
        <end position="958"/>
    </location>
</feature>
<feature type="compositionally biased region" description="Gly residues" evidence="3">
    <location>
        <begin position="2463"/>
        <end position="2473"/>
    </location>
</feature>
<dbReference type="PANTHER" id="PTHR13037:SF24">
    <property type="entry name" value="POLYCOMB PROTEIN PCL-RELATED"/>
    <property type="match status" value="1"/>
</dbReference>
<feature type="compositionally biased region" description="Gly residues" evidence="3">
    <location>
        <begin position="2756"/>
        <end position="2772"/>
    </location>
</feature>
<feature type="compositionally biased region" description="Pro residues" evidence="3">
    <location>
        <begin position="945"/>
        <end position="958"/>
    </location>
</feature>
<feature type="region of interest" description="Disordered" evidence="3">
    <location>
        <begin position="3325"/>
        <end position="3365"/>
    </location>
</feature>
<accession>A0A835Y924</accession>
<keyword evidence="1" id="KW-0945">Host-virus interaction</keyword>
<reference evidence="4" key="1">
    <citation type="journal article" date="2020" name="bioRxiv">
        <title>Comparative genomics of Chlamydomonas.</title>
        <authorList>
            <person name="Craig R.J."/>
            <person name="Hasan A.R."/>
            <person name="Ness R.W."/>
            <person name="Keightley P.D."/>
        </authorList>
    </citation>
    <scope>NUCLEOTIDE SEQUENCE</scope>
    <source>
        <strain evidence="4">CCAP 11/70</strain>
    </source>
</reference>
<feature type="compositionally biased region" description="Low complexity" evidence="3">
    <location>
        <begin position="2300"/>
        <end position="2309"/>
    </location>
</feature>
<feature type="compositionally biased region" description="Acidic residues" evidence="3">
    <location>
        <begin position="1032"/>
        <end position="1041"/>
    </location>
</feature>
<feature type="region of interest" description="Disordered" evidence="3">
    <location>
        <begin position="3378"/>
        <end position="3402"/>
    </location>
</feature>
<feature type="compositionally biased region" description="Polar residues" evidence="3">
    <location>
        <begin position="825"/>
        <end position="840"/>
    </location>
</feature>
<feature type="region of interest" description="Disordered" evidence="3">
    <location>
        <begin position="2300"/>
        <end position="2356"/>
    </location>
</feature>
<evidence type="ECO:0000256" key="2">
    <source>
        <dbReference type="SAM" id="Coils"/>
    </source>
</evidence>
<feature type="compositionally biased region" description="Low complexity" evidence="3">
    <location>
        <begin position="2691"/>
        <end position="2704"/>
    </location>
</feature>
<gene>
    <name evidence="4" type="ORF">HYH03_007161</name>
</gene>
<feature type="compositionally biased region" description="Low complexity" evidence="3">
    <location>
        <begin position="2649"/>
        <end position="2665"/>
    </location>
</feature>
<feature type="coiled-coil region" evidence="2">
    <location>
        <begin position="1162"/>
        <end position="1223"/>
    </location>
</feature>
<feature type="compositionally biased region" description="Gly residues" evidence="3">
    <location>
        <begin position="3378"/>
        <end position="3395"/>
    </location>
</feature>
<feature type="region of interest" description="Disordered" evidence="3">
    <location>
        <begin position="2068"/>
        <end position="2177"/>
    </location>
</feature>
<protein>
    <submittedName>
        <fullName evidence="4">Uncharacterized protein</fullName>
    </submittedName>
</protein>
<feature type="compositionally biased region" description="Low complexity" evidence="3">
    <location>
        <begin position="2104"/>
        <end position="2118"/>
    </location>
</feature>
<sequence length="3642" mass="359579">MDDYGRGGDGGRGVRVKLFVKEEREPPKACDLEVPAGCDFQPLHDLVCDAVLGSASDRWTLVSEQKVPHLGPDGGGHIDIQQEWQSKEVSLFTHPADDCCPTAVGPEDLRGGADVYSLMLGNIAKRPIASSQSLDSWWHSHPPPGPPLLPMACGRLLAKLRAMPSPAAPAAAVARLVGEGLAGLRELASDRWYGNRLPTDLLEQGLLAALRWERHAPPGRPELLAEVLEAASAAAWALATYGGPRSAMVSAGAVAELAQALKRAAEWRALALERGEATSVRAAESQREATEAAVAALTEAAEKAAKTEAEEAEKSAGSPELEAAILAADAAAEEAARAPLPDGTPYNLADCYLPPDGQVSLATANRISYNCLGALAVLAVDSKARAACLAVSPKLDFFLTAATADFPTVAEGQHALDVEAWRRRQDRRTAADAVAAERIQRRREEKEARKARAEQEARERAEREAAEAAEAARLEEELAAEAERMAAEDPELAALMKSRKPPSKPVTPTPPAEASQAEGGEADGGEGGEADAEDDGPAAPTDPYPLPPVVAAEDLAIVHQVMAAEALYAMLGRERGVRRAFAAAGGVAALGALLRCPNQGVMCAAMSCLAAYGRDVGHDHTSGLDMLATAAPPPPPPAPPPAPSPGGGGGKRSILPPAAAPTPPQPKKDPAIENAGKVVSELIEIVPPVLEDLIGMYGDGDRHVGGVDAMEEAAAAAAASEAAAAADAAAGGTSVGGDAASGAYGHSEAGGSVRVPSPDPNQRGFRSSFSRTSAVSRATTTASPGTGAGISFSARNGPAAGGAGGADGTLPRGLSVLRRVTLNTVPSGMRGPQTSLSEPTPRTAGGLRGCFLPHSLSDMIEISATALWALVAAEHRSAEIRAAAEIAAEAEAVAAAAAAVAAAAAAAAAKATARTSFGGNSLDGADSSTLLGGVGGSSSGNVAAAPPPPAPPPPPAVPLRPVKQADVDAIKSGLSTERLKEIASLAVAAGKLVPTELDELLHPDADPDDAGGHYAAAASVTAYDSEYMAGGDMDDEEDDDAGGGGGGGARSVAGKSVTGRSVAARSVAGRSVAAKSVAARSVRAPSHTAARSTAATSYGAGGADGDGYGNGGNSGGGGAPVAPHSHMLGALHALLGSLVVAYGSNRLVRTEFASLLTGHATLRRLHVQKELFQEELQVLVNELEAARRQPGRFFFEEEEEAKREEVQKKIRDAERGMRRQLRALAAAEDGLQAAAEAAVRAVATTLALLPYAPAASAQAAAGVVLRVPDPLPYTLDFQLGHCHVLSAGVVQALAATLQPGAVDAAAAAAAQVQRNWEAETSVSAAADATAAAEAADASGASPEALAAATAAAALYQGPFRDLILGSGVMEVMLAATAARYGTASTAAAVAAAAGGTTGGGGGGGTASGGAPRSGAAASFSTSPNAAGIGGLLSRASRATSVSSGSQREAGGGGGSFTGNADRGEGGRAGSPPRDARHSGDALDVATHVLMQVTSAALMYLASTELPLKSQQLVSVMSYMRTACHHAASGPFLSAAVYSLSRHVDNRRGMVEGVVPPPPRKQHIFEEGAAGATLSAGLLWAKSTANAPKLNANGDPPPAANVSFTPGAAAAAAAAPPPTLGTEVWVEVLEALMKPVLARLRRPTPSQQRVSIADSVASTMGGFGPGLGNGALGLGAGVGPSGGGPVGAALAMGLGGTGGGGGGGGGMMPPLRSGRFLSMAAWLLLRQWLVDKVNPVNMISSAEGLFAPGGCSFWSVLFDVDTPLELSPEVLDALALLVEAAHACAAASASAAAAAAAAAHLAAAAVDPFHHTHHISFAPEHGTTGGGGFGGAGPYADGGGGRPAAPAVVAASGIAALRRLAVRCVWSLSSAHPAVAAALAERGSGVLALAAMRDTTAAADSELQALCSGYLLQLASRCAPLLPPLGGLDALAVALVSLVERALAAGGSWPSAPTANADPPGAGSSGSAAFGGAADGRGVDVPLLEAAVRGLAWIAGSGDEGRAAVVTARGVRRLVAVVRADNAALAAVRERRAAEGTPAWVRVEELICPLRAINGLPITVPAAQAASQAALQPSQPPSRPASAAATATPVAGTPPPSGHALSRNASRIPASAVAAAKAATPPPRPGTAVGGGARASPAGGRPASASPAASRRSPSPGLSGAAAAESPRPGGGGGHGEVDEDLLIQSRQSGDADVGLTALWGLLNLSGYAPAQTRICRHGLYTLMACVHGSADPARSAAARATLSNIHYHPGNATVLYKAELKLKYAALARLLEQEEAAKAAQEASLKRAAAVVMEDIRAKANGGARPGSAAPGGAGGGGGGGNSMRPSSAAANRPHSARPGSAHPRGAAAARRPGGVAAELARQQLGVLAAAARAAASGGESGAPSPTGFGAPSPMPLAPPSPAANAAPLAAGTRPGATDALMASLSAALAQTASGGVPSEGELPPGRSLLNVTRPGALMMPGGADGGSDSDGGGGGALDADVIAARLRFLTWMADPTAKAGIDAAVPMPPTPGAGGGEGGWMGGGGDDTAAAVAAAAAAGEDPNLLATLTSDPEERRWLDMVARMQREEAREEAKAAAGNFMRGVLSRSLAAGAHSLWKEQDDGSGGGGGGSTARGGGSGGANSRRQGSARRPSTGGAPGANAGGGGANRPRSASVGRGGSPLPAAGGGGGGPQRPGSALRGSAPSPMLAWPPAARAAAASTAGPSPPPASRAAASNAASSRFANLYGIHPGVPITPRGGRHPLKPVAARLPPSVSGGGGGGGSSAGGGGGPAATHSRRKGSAFSLTSNPWAPHILRYVSDPPSTGGPPARGELATRMLTAAAPEYVTEELAGLTERLMTMTTDRRRQEEADRAAAEAAAAAAVEEEQAEEARRRLGVSKSGRLLAVLPIAKEASQLSHDGFGFDFGAGGGGGGFSAGEALTKDGVGLLAEGSAGGGGNDGPGSMRSGLGSKLMGFGSASMSGKTGFFAALDNALGRPSPREGEPGSGGASVRPEGSLAGGVSAVGSVAGGGGGGGGSVRGERSGASAAAAAVVEEPLDPEDEPVEPRSIQLLVSLLPPVLLGPAGAGAGPAYDAEDADTASDGGGGAPSVIPAPASVIAGGGALTAVPSTYLPGAANGAAAAASLLSASQAPSGLPHDSAASLVSTTSYDTISTVDPSLAAALQNPAEAYRKPRLGLAAPPGTLVSRLRSAKPDSSVLAVAAANAASVAAANAAAAAVMSSGRGAASAGSVAAAAAAAPSSGGKAGKVPGGSSKGAALSALAASGQTTTFVDDALAKGEPLMPISDSVPRPVTVLAGSVADLLAAKQAREADAANRLLRATTTTVGDDSEAGPASPSALASARTPRAGRSFSGTGAPPLRSSLSMVGPGGAKLAAAVGGGGGGGSPGDGGGGGAAADEEDPATEMLKPQPLSVLVATGDGGTDRLYRFPRLLLPGAQHMCLFEHVDGCRFCEALYGHYLLPNGTLAHFYLGDTVVKGHRVDLSPAPAIPFAPADWVSDGLPACGALADWGAATPGRLSHYHAAHTHHPPSAAPHAAGGGGEDGAGRGERGVLLAALWCPVPLTAAPVPPERRSALEWGVGEAGEPRLEMRSLALEVRLTAVRRTDVRQEIVVPPPAPTTKGRKKKAGGKPGAAAGKSPGRR</sequence>
<feature type="region of interest" description="Disordered" evidence="3">
    <location>
        <begin position="2973"/>
        <end position="3004"/>
    </location>
</feature>
<dbReference type="EMBL" id="JAEHOE010000029">
    <property type="protein sequence ID" value="KAG2494645.1"/>
    <property type="molecule type" value="Genomic_DNA"/>
</dbReference>
<organism evidence="4 5">
    <name type="scientific">Edaphochlamys debaryana</name>
    <dbReference type="NCBI Taxonomy" id="47281"/>
    <lineage>
        <taxon>Eukaryota</taxon>
        <taxon>Viridiplantae</taxon>
        <taxon>Chlorophyta</taxon>
        <taxon>core chlorophytes</taxon>
        <taxon>Chlorophyceae</taxon>
        <taxon>CS clade</taxon>
        <taxon>Chlamydomonadales</taxon>
        <taxon>Chlamydomonadales incertae sedis</taxon>
        <taxon>Edaphochlamys</taxon>
    </lineage>
</organism>
<feature type="coiled-coil region" evidence="2">
    <location>
        <begin position="2257"/>
        <end position="2291"/>
    </location>
</feature>
<feature type="compositionally biased region" description="Low complexity" evidence="3">
    <location>
        <begin position="2995"/>
        <end position="3004"/>
    </location>
</feature>
<feature type="compositionally biased region" description="Low complexity" evidence="3">
    <location>
        <begin position="2133"/>
        <end position="2167"/>
    </location>
</feature>
<feature type="region of interest" description="Disordered" evidence="3">
    <location>
        <begin position="2598"/>
        <end position="2717"/>
    </location>
</feature>
<feature type="region of interest" description="Disordered" evidence="3">
    <location>
        <begin position="3522"/>
        <end position="3546"/>
    </location>
</feature>
<feature type="region of interest" description="Disordered" evidence="3">
    <location>
        <begin position="2433"/>
        <end position="2473"/>
    </location>
</feature>
<name>A0A835Y924_9CHLO</name>
<feature type="region of interest" description="Disordered" evidence="3">
    <location>
        <begin position="1948"/>
        <end position="1968"/>
    </location>
</feature>
<feature type="region of interest" description="Disordered" evidence="3">
    <location>
        <begin position="1028"/>
        <end position="1056"/>
    </location>
</feature>
<feature type="region of interest" description="Disordered" evidence="3">
    <location>
        <begin position="3068"/>
        <end position="3089"/>
    </location>
</feature>
<keyword evidence="2" id="KW-0175">Coiled coil</keyword>
<feature type="region of interest" description="Disordered" evidence="3">
    <location>
        <begin position="825"/>
        <end position="844"/>
    </location>
</feature>
<feature type="compositionally biased region" description="Low complexity" evidence="3">
    <location>
        <begin position="2337"/>
        <end position="2356"/>
    </location>
</feature>
<feature type="compositionally biased region" description="Gly residues" evidence="3">
    <location>
        <begin position="1397"/>
        <end position="1407"/>
    </location>
</feature>
<evidence type="ECO:0000313" key="4">
    <source>
        <dbReference type="EMBL" id="KAG2494645.1"/>
    </source>
</evidence>
<feature type="region of interest" description="Disordered" evidence="3">
    <location>
        <begin position="497"/>
        <end position="547"/>
    </location>
</feature>
<comment type="caution">
    <text evidence="4">The sequence shown here is derived from an EMBL/GenBank/DDBJ whole genome shotgun (WGS) entry which is preliminary data.</text>
</comment>
<dbReference type="PANTHER" id="PTHR13037">
    <property type="entry name" value="FORMIN"/>
    <property type="match status" value="1"/>
</dbReference>
<keyword evidence="5" id="KW-1185">Reference proteome</keyword>
<feature type="coiled-coil region" evidence="2">
    <location>
        <begin position="280"/>
        <end position="307"/>
    </location>
</feature>
<feature type="compositionally biased region" description="Low complexity" evidence="3">
    <location>
        <begin position="3332"/>
        <end position="3348"/>
    </location>
</feature>
<dbReference type="SUPFAM" id="SSF48371">
    <property type="entry name" value="ARM repeat"/>
    <property type="match status" value="1"/>
</dbReference>
<feature type="compositionally biased region" description="Gly residues" evidence="3">
    <location>
        <begin position="2604"/>
        <end position="2621"/>
    </location>
</feature>
<feature type="region of interest" description="Disordered" evidence="3">
    <location>
        <begin position="2377"/>
        <end position="2414"/>
    </location>
</feature>
<feature type="region of interest" description="Disordered" evidence="3">
    <location>
        <begin position="623"/>
        <end position="671"/>
    </location>
</feature>
<feature type="compositionally biased region" description="Low complexity" evidence="3">
    <location>
        <begin position="2622"/>
        <end position="2632"/>
    </location>
</feature>
<evidence type="ECO:0000256" key="3">
    <source>
        <dbReference type="SAM" id="MobiDB-lite"/>
    </source>
</evidence>
<feature type="region of interest" description="Disordered" evidence="3">
    <location>
        <begin position="438"/>
        <end position="472"/>
    </location>
</feature>
<feature type="region of interest" description="Disordered" evidence="3">
    <location>
        <begin position="2734"/>
        <end position="2788"/>
    </location>
</feature>
<feature type="compositionally biased region" description="Low complexity" evidence="3">
    <location>
        <begin position="2403"/>
        <end position="2414"/>
    </location>
</feature>
<dbReference type="Proteomes" id="UP000612055">
    <property type="component" value="Unassembled WGS sequence"/>
</dbReference>
<feature type="compositionally biased region" description="Pro residues" evidence="3">
    <location>
        <begin position="2393"/>
        <end position="2402"/>
    </location>
</feature>
<evidence type="ECO:0000313" key="5">
    <source>
        <dbReference type="Proteomes" id="UP000612055"/>
    </source>
</evidence>
<feature type="compositionally biased region" description="Low complexity" evidence="3">
    <location>
        <begin position="2079"/>
        <end position="2090"/>
    </location>
</feature>
<feature type="compositionally biased region" description="Low complexity" evidence="3">
    <location>
        <begin position="1408"/>
        <end position="1418"/>
    </location>
</feature>
<feature type="region of interest" description="Disordered" evidence="3">
    <location>
        <begin position="3610"/>
        <end position="3642"/>
    </location>
</feature>
<feature type="compositionally biased region" description="Gly residues" evidence="3">
    <location>
        <begin position="2637"/>
        <end position="2648"/>
    </location>
</feature>
<feature type="compositionally biased region" description="Acidic residues" evidence="3">
    <location>
        <begin position="520"/>
        <end position="536"/>
    </location>
</feature>
<feature type="coiled-coil region" evidence="2">
    <location>
        <begin position="2846"/>
        <end position="2875"/>
    </location>
</feature>
<feature type="region of interest" description="Disordered" evidence="3">
    <location>
        <begin position="1437"/>
        <end position="1478"/>
    </location>
</feature>
<feature type="compositionally biased region" description="Low complexity" evidence="3">
    <location>
        <begin position="3632"/>
        <end position="3642"/>
    </location>
</feature>
<dbReference type="OrthoDB" id="550872at2759"/>